<dbReference type="Proteomes" id="UP001293169">
    <property type="component" value="Unassembled WGS sequence"/>
</dbReference>
<organism evidence="1 2">
    <name type="scientific">Raoultella planticola</name>
    <name type="common">Klebsiella planticola</name>
    <dbReference type="NCBI Taxonomy" id="575"/>
    <lineage>
        <taxon>Bacteria</taxon>
        <taxon>Pseudomonadati</taxon>
        <taxon>Pseudomonadota</taxon>
        <taxon>Gammaproteobacteria</taxon>
        <taxon>Enterobacterales</taxon>
        <taxon>Enterobacteriaceae</taxon>
        <taxon>Klebsiella/Raoultella group</taxon>
        <taxon>Raoultella</taxon>
    </lineage>
</organism>
<dbReference type="EMBL" id="JAXUDK010000006">
    <property type="protein sequence ID" value="MDZ7466214.1"/>
    <property type="molecule type" value="Genomic_DNA"/>
</dbReference>
<protein>
    <submittedName>
        <fullName evidence="1">Uncharacterized protein</fullName>
    </submittedName>
</protein>
<comment type="caution">
    <text evidence="1">The sequence shown here is derived from an EMBL/GenBank/DDBJ whole genome shotgun (WGS) entry which is preliminary data.</text>
</comment>
<reference evidence="1 2" key="1">
    <citation type="submission" date="2023-12" db="EMBL/GenBank/DDBJ databases">
        <title>N/s.</title>
        <authorList>
            <person name="Dale J."/>
        </authorList>
    </citation>
    <scope>NUCLEOTIDE SEQUENCE [LARGE SCALE GENOMIC DNA]</scope>
    <source>
        <strain evidence="1 2">2023EL-01226</strain>
    </source>
</reference>
<dbReference type="RefSeq" id="WP_318327478.1">
    <property type="nucleotide sequence ID" value="NZ_CP172720.1"/>
</dbReference>
<keyword evidence="2" id="KW-1185">Reference proteome</keyword>
<sequence>MAYLLVWDDKFRVPGGHLLLFSDGIQTLISEYTCGGLTAGVIFV</sequence>
<proteinExistence type="predicted"/>
<evidence type="ECO:0000313" key="2">
    <source>
        <dbReference type="Proteomes" id="UP001293169"/>
    </source>
</evidence>
<accession>A0ABU5M1Y8</accession>
<gene>
    <name evidence="1" type="ORF">U5E74_11160</name>
</gene>
<name>A0ABU5M1Y8_RAOPL</name>
<evidence type="ECO:0000313" key="1">
    <source>
        <dbReference type="EMBL" id="MDZ7466214.1"/>
    </source>
</evidence>